<dbReference type="AlphaFoldDB" id="A0A1N7N6P0"/>
<name>A0A1N7N6P0_9RHOB</name>
<dbReference type="Gene3D" id="3.30.450.40">
    <property type="match status" value="1"/>
</dbReference>
<dbReference type="PRINTS" id="PR01590">
    <property type="entry name" value="HTHFIS"/>
</dbReference>
<dbReference type="InterPro" id="IPR029016">
    <property type="entry name" value="GAF-like_dom_sf"/>
</dbReference>
<evidence type="ECO:0000259" key="2">
    <source>
        <dbReference type="Pfam" id="PF02954"/>
    </source>
</evidence>
<dbReference type="Gene3D" id="1.10.10.60">
    <property type="entry name" value="Homeodomain-like"/>
    <property type="match status" value="1"/>
</dbReference>
<dbReference type="InterPro" id="IPR009057">
    <property type="entry name" value="Homeodomain-like_sf"/>
</dbReference>
<evidence type="ECO:0000313" key="3">
    <source>
        <dbReference type="EMBL" id="SIS94015.1"/>
    </source>
</evidence>
<organism evidence="3 4">
    <name type="scientific">Gemmobacter megaterium</name>
    <dbReference type="NCBI Taxonomy" id="1086013"/>
    <lineage>
        <taxon>Bacteria</taxon>
        <taxon>Pseudomonadati</taxon>
        <taxon>Pseudomonadota</taxon>
        <taxon>Alphaproteobacteria</taxon>
        <taxon>Rhodobacterales</taxon>
        <taxon>Paracoccaceae</taxon>
        <taxon>Gemmobacter</taxon>
    </lineage>
</organism>
<dbReference type="InterPro" id="IPR003018">
    <property type="entry name" value="GAF"/>
</dbReference>
<dbReference type="InterPro" id="IPR002197">
    <property type="entry name" value="HTH_Fis"/>
</dbReference>
<reference evidence="3 4" key="1">
    <citation type="submission" date="2017-01" db="EMBL/GenBank/DDBJ databases">
        <authorList>
            <person name="Mah S.A."/>
            <person name="Swanson W.J."/>
            <person name="Moy G.W."/>
            <person name="Vacquier V.D."/>
        </authorList>
    </citation>
    <scope>NUCLEOTIDE SEQUENCE [LARGE SCALE GENOMIC DNA]</scope>
    <source>
        <strain evidence="3 4">DSM 26375</strain>
    </source>
</reference>
<keyword evidence="4" id="KW-1185">Reference proteome</keyword>
<protein>
    <submittedName>
        <fullName evidence="3">Regulatory protein, Fis family</fullName>
    </submittedName>
</protein>
<evidence type="ECO:0000259" key="1">
    <source>
        <dbReference type="Pfam" id="PF01590"/>
    </source>
</evidence>
<dbReference type="EMBL" id="FTOT01000003">
    <property type="protein sequence ID" value="SIS94015.1"/>
    <property type="molecule type" value="Genomic_DNA"/>
</dbReference>
<dbReference type="STRING" id="1086013.SAMN05421774_103162"/>
<dbReference type="Pfam" id="PF02954">
    <property type="entry name" value="HTH_8"/>
    <property type="match status" value="1"/>
</dbReference>
<dbReference type="SUPFAM" id="SSF55781">
    <property type="entry name" value="GAF domain-like"/>
    <property type="match status" value="1"/>
</dbReference>
<dbReference type="Pfam" id="PF01590">
    <property type="entry name" value="GAF"/>
    <property type="match status" value="1"/>
</dbReference>
<evidence type="ECO:0000313" key="4">
    <source>
        <dbReference type="Proteomes" id="UP000186141"/>
    </source>
</evidence>
<proteinExistence type="predicted"/>
<sequence length="318" mass="33090">MGPPMHTTARQHVTRIETAIRSGLAARSSLAASWARSATLYRLDPAASSGVDQRMTAAELALARERMGALLPTAAPHLDRLFQTVGGLGACIVLADADGVALDRRGNSRDDGDFAAAGLWTGTAWSEAQAGTNGIGTCLAEGRAVTIHRDQHFLARNIGLSCSSAPVFGPEGDLLAVIDVSTARPDLTEAIGGLIGATVTEAARRVEADLFSQTFPTAWLVLVPGTERGIGAVLAVDADDLVIGATRAARLHLDLSGDLHHSPRPLADVLGQAVPDGFDDAERGVIARALARTGGNISAAARALGLSRATLHRKLDRR</sequence>
<gene>
    <name evidence="3" type="ORF">SAMN05421774_103162</name>
</gene>
<feature type="domain" description="GAF" evidence="1">
    <location>
        <begin position="76"/>
        <end position="189"/>
    </location>
</feature>
<dbReference type="GO" id="GO:0043565">
    <property type="term" value="F:sequence-specific DNA binding"/>
    <property type="evidence" value="ECO:0007669"/>
    <property type="project" value="InterPro"/>
</dbReference>
<dbReference type="SUPFAM" id="SSF46689">
    <property type="entry name" value="Homeodomain-like"/>
    <property type="match status" value="1"/>
</dbReference>
<feature type="domain" description="DNA binding HTH" evidence="2">
    <location>
        <begin position="279"/>
        <end position="317"/>
    </location>
</feature>
<accession>A0A1N7N6P0</accession>
<dbReference type="Proteomes" id="UP000186141">
    <property type="component" value="Unassembled WGS sequence"/>
</dbReference>